<sequence>MKALKSPLAKSLLANPESREQLRRVTVEATSAKASRSVVTVREAKSSTVKRYVATIVPKAA</sequence>
<name>A0ABY6GE65_9BURK</name>
<evidence type="ECO:0000313" key="1">
    <source>
        <dbReference type="EMBL" id="UYG53401.1"/>
    </source>
</evidence>
<keyword evidence="2" id="KW-1185">Reference proteome</keyword>
<gene>
    <name evidence="1" type="ORF">M9799_18680</name>
</gene>
<organism evidence="1 2">
    <name type="scientific">Comamonas endophytica</name>
    <dbReference type="NCBI Taxonomy" id="2949090"/>
    <lineage>
        <taxon>Bacteria</taxon>
        <taxon>Pseudomonadati</taxon>
        <taxon>Pseudomonadota</taxon>
        <taxon>Betaproteobacteria</taxon>
        <taxon>Burkholderiales</taxon>
        <taxon>Comamonadaceae</taxon>
        <taxon>Comamonas</taxon>
    </lineage>
</organism>
<geneLocation type="plasmid" evidence="1 2">
    <name>unnamed1</name>
</geneLocation>
<evidence type="ECO:0000313" key="2">
    <source>
        <dbReference type="Proteomes" id="UP001162800"/>
    </source>
</evidence>
<proteinExistence type="predicted"/>
<keyword evidence="1" id="KW-0614">Plasmid</keyword>
<dbReference type="RefSeq" id="WP_231043734.1">
    <property type="nucleotide sequence ID" value="NZ_CP106882.1"/>
</dbReference>
<dbReference type="Proteomes" id="UP001162800">
    <property type="component" value="Plasmid unnamed1"/>
</dbReference>
<protein>
    <submittedName>
        <fullName evidence="1">Uncharacterized protein</fullName>
    </submittedName>
</protein>
<reference evidence="1" key="1">
    <citation type="submission" date="2022-09" db="EMBL/GenBank/DDBJ databases">
        <title>The complete genome of Acidovorax sp. 5MLIR.</title>
        <authorList>
            <person name="Liu L."/>
            <person name="Yue J."/>
            <person name="Yang F."/>
            <person name="Yuan J."/>
            <person name="Li L."/>
        </authorList>
    </citation>
    <scope>NUCLEOTIDE SEQUENCE</scope>
    <source>
        <strain evidence="1">5MLIR</strain>
        <plasmid evidence="1">unnamed1</plasmid>
    </source>
</reference>
<accession>A0ABY6GE65</accession>
<dbReference type="EMBL" id="CP106882">
    <property type="protein sequence ID" value="UYG53401.1"/>
    <property type="molecule type" value="Genomic_DNA"/>
</dbReference>